<gene>
    <name evidence="1" type="ORF">MYAER_2048</name>
</gene>
<dbReference type="PATRIC" id="fig|1641812.3.peg.2118"/>
<organism evidence="1 2">
    <name type="scientific">Microcystis aeruginosa NIES-2549</name>
    <dbReference type="NCBI Taxonomy" id="1641812"/>
    <lineage>
        <taxon>Bacteria</taxon>
        <taxon>Bacillati</taxon>
        <taxon>Cyanobacteriota</taxon>
        <taxon>Cyanophyceae</taxon>
        <taxon>Oscillatoriophycideae</taxon>
        <taxon>Chroococcales</taxon>
        <taxon>Microcystaceae</taxon>
        <taxon>Microcystis</taxon>
    </lineage>
</organism>
<accession>A0A0F6U491</accession>
<dbReference type="EMBL" id="CP011304">
    <property type="protein sequence ID" value="AKE64396.1"/>
    <property type="molecule type" value="Genomic_DNA"/>
</dbReference>
<reference evidence="1 2" key="1">
    <citation type="journal article" date="2015" name="Genome Announc.">
        <title>Complete Genome Sequence of Microcystis aeruginosa NIES-2549, a Bloom-Forming Cyanobacterium from Lake Kasumigaura, Japan.</title>
        <authorList>
            <person name="Yamaguchi H."/>
            <person name="Suzuki S."/>
            <person name="Tanabe Y."/>
            <person name="Osana Y."/>
            <person name="Shimura Y."/>
            <person name="Ishida K."/>
            <person name="Kawachi M."/>
        </authorList>
    </citation>
    <scope>NUCLEOTIDE SEQUENCE [LARGE SCALE GENOMIC DNA]</scope>
    <source>
        <strain evidence="1 2">NIES-2549</strain>
    </source>
</reference>
<dbReference type="HOGENOM" id="CLU_3345929_0_0_3"/>
<sequence length="37" mass="4419">MIDTEDEIHFDSLNTGRDYRSLVILPLKPRKIYLLSR</sequence>
<dbReference type="AlphaFoldDB" id="A0A0F6U491"/>
<dbReference type="Proteomes" id="UP000034103">
    <property type="component" value="Chromosome"/>
</dbReference>
<proteinExistence type="predicted"/>
<name>A0A0F6U491_MICAE</name>
<protein>
    <submittedName>
        <fullName evidence="1">Uncharacterized protein</fullName>
    </submittedName>
</protein>
<evidence type="ECO:0000313" key="2">
    <source>
        <dbReference type="Proteomes" id="UP000034103"/>
    </source>
</evidence>
<evidence type="ECO:0000313" key="1">
    <source>
        <dbReference type="EMBL" id="AKE64396.1"/>
    </source>
</evidence>